<feature type="domain" description="Ubiquitin-like" evidence="2">
    <location>
        <begin position="384"/>
        <end position="429"/>
    </location>
</feature>
<dbReference type="PANTHER" id="PTHR10621:SF0">
    <property type="entry name" value="UV EXCISION REPAIR PROTEIN RAD23"/>
    <property type="match status" value="1"/>
</dbReference>
<dbReference type="CDD" id="cd17039">
    <property type="entry name" value="Ubl_ubiquitin_like"/>
    <property type="match status" value="4"/>
</dbReference>
<protein>
    <recommendedName>
        <fullName evidence="2">Ubiquitin-like domain-containing protein</fullName>
    </recommendedName>
</protein>
<sequence>MKQFGLSLFPVGISVWIMAMLLLLMMIIPSSSTDGFKITVKAEEMITNNSNQITVAVQRATTVKELKERIKEETWGRIQPKMQTLGIKYPDYDTVTMLEDNGSMAYHGIKEGSTVLLYINFEITVKAEEMITNKNNQITVAVHDSTTVKELKKKITDKNGIEPKMQTLGIENPDDGTVTVLQDSETMADYKIEEGRVILLFENFEITLKGEAKITHKGDQITVVVYDSTTVKELKERIKEETWGRIQPIIQIMGIKNPADGTVTVLQDSDTMAYNKIEKGAVILVFVNFEITVKADEKIFNEQLPLANTITVEVNGTQKVKDFKQKIIEKMVEESKTKIGNDLKRLTLQYGPKDDFLNDEKIIYYYGINDRAIGAIVRLSIGDFQIVIREEIGNEVKTYPIWVKSEETVAILKKKIRNESGIKPEEQTLTKYEIKVESDKKFNNGSYQITVVVQGSTTVEELKERIKEKSGIEAKKQSLQKNEKGPEIEDEMTLRYYGIGNGTTIFMYKDKFKTVVKRNEKILYTFGMNRTDTVTTLKIMIRNSYGKAVEKQTLKLKKSDGSVIELEDDKELGLYGVESSLIVHLSFANLKILVQHKKGHEEKQYTVWVNEMDTVATLKQKINKFSGIEVKGQALKLKNQNGRRHCNFIVQKYEIKVKSDRMTKLLRKPTIVQMNGLDKMEDLKKKIMETLGGKAKTKYGNDPKRLTLKKAKNGNDELEDEKTIDDCLLEEDDIILFS</sequence>
<feature type="transmembrane region" description="Helical" evidence="1">
    <location>
        <begin position="7"/>
        <end position="28"/>
    </location>
</feature>
<reference evidence="3 4" key="1">
    <citation type="submission" date="2024-10" db="EMBL/GenBank/DDBJ databases">
        <authorList>
            <person name="Kim D."/>
        </authorList>
    </citation>
    <scope>NUCLEOTIDE SEQUENCE [LARGE SCALE GENOMIC DNA]</scope>
    <source>
        <strain evidence="3">BH-2024</strain>
    </source>
</reference>
<keyword evidence="1" id="KW-0812">Transmembrane</keyword>
<evidence type="ECO:0000313" key="3">
    <source>
        <dbReference type="EMBL" id="KAL3124822.1"/>
    </source>
</evidence>
<dbReference type="Pfam" id="PF14560">
    <property type="entry name" value="Ubiquitin_2"/>
    <property type="match status" value="2"/>
</dbReference>
<keyword evidence="4" id="KW-1185">Reference proteome</keyword>
<keyword evidence="1" id="KW-0472">Membrane</keyword>
<dbReference type="Proteomes" id="UP001620626">
    <property type="component" value="Unassembled WGS sequence"/>
</dbReference>
<dbReference type="PROSITE" id="PS50053">
    <property type="entry name" value="UBIQUITIN_2"/>
    <property type="match status" value="6"/>
</dbReference>
<dbReference type="InterPro" id="IPR000626">
    <property type="entry name" value="Ubiquitin-like_dom"/>
</dbReference>
<dbReference type="EMBL" id="JBICBT010000061">
    <property type="protein sequence ID" value="KAL3124822.1"/>
    <property type="molecule type" value="Genomic_DNA"/>
</dbReference>
<feature type="domain" description="Ubiquitin-like" evidence="2">
    <location>
        <begin position="289"/>
        <end position="370"/>
    </location>
</feature>
<comment type="caution">
    <text evidence="3">The sequence shown here is derived from an EMBL/GenBank/DDBJ whole genome shotgun (WGS) entry which is preliminary data.</text>
</comment>
<feature type="domain" description="Ubiquitin-like" evidence="2">
    <location>
        <begin position="36"/>
        <end position="120"/>
    </location>
</feature>
<dbReference type="PANTHER" id="PTHR10621">
    <property type="entry name" value="UV EXCISION REPAIR PROTEIN RAD23"/>
    <property type="match status" value="1"/>
</dbReference>
<dbReference type="SUPFAM" id="SSF54236">
    <property type="entry name" value="Ubiquitin-like"/>
    <property type="match status" value="7"/>
</dbReference>
<evidence type="ECO:0000313" key="4">
    <source>
        <dbReference type="Proteomes" id="UP001620626"/>
    </source>
</evidence>
<accession>A0ABD2MBB6</accession>
<gene>
    <name evidence="3" type="ORF">niasHT_004364</name>
</gene>
<keyword evidence="1" id="KW-1133">Transmembrane helix</keyword>
<dbReference type="SMART" id="SM00213">
    <property type="entry name" value="UBQ"/>
    <property type="match status" value="6"/>
</dbReference>
<dbReference type="Gene3D" id="3.10.20.90">
    <property type="entry name" value="Phosphatidylinositol 3-kinase Catalytic Subunit, Chain A, domain 1"/>
    <property type="match status" value="6"/>
</dbReference>
<dbReference type="AlphaFoldDB" id="A0ABD2MBB6"/>
<name>A0ABD2MBB6_9BILA</name>
<feature type="domain" description="Ubiquitin-like" evidence="2">
    <location>
        <begin position="512"/>
        <end position="585"/>
    </location>
</feature>
<feature type="domain" description="Ubiquitin-like" evidence="2">
    <location>
        <begin position="432"/>
        <end position="507"/>
    </location>
</feature>
<organism evidence="3 4">
    <name type="scientific">Heterodera trifolii</name>
    <dbReference type="NCBI Taxonomy" id="157864"/>
    <lineage>
        <taxon>Eukaryota</taxon>
        <taxon>Metazoa</taxon>
        <taxon>Ecdysozoa</taxon>
        <taxon>Nematoda</taxon>
        <taxon>Chromadorea</taxon>
        <taxon>Rhabditida</taxon>
        <taxon>Tylenchina</taxon>
        <taxon>Tylenchomorpha</taxon>
        <taxon>Tylenchoidea</taxon>
        <taxon>Heteroderidae</taxon>
        <taxon>Heteroderinae</taxon>
        <taxon>Heterodera</taxon>
    </lineage>
</organism>
<evidence type="ECO:0000256" key="1">
    <source>
        <dbReference type="SAM" id="Phobius"/>
    </source>
</evidence>
<dbReference type="Pfam" id="PF00240">
    <property type="entry name" value="ubiquitin"/>
    <property type="match status" value="3"/>
</dbReference>
<feature type="domain" description="Ubiquitin-like" evidence="2">
    <location>
        <begin position="121"/>
        <end position="200"/>
    </location>
</feature>
<evidence type="ECO:0000259" key="2">
    <source>
        <dbReference type="PROSITE" id="PS50053"/>
    </source>
</evidence>
<proteinExistence type="predicted"/>
<dbReference type="InterPro" id="IPR029071">
    <property type="entry name" value="Ubiquitin-like_domsf"/>
</dbReference>